<dbReference type="PANTHER" id="PTHR30250:SF28">
    <property type="entry name" value="POLYSACCHARIDE BIOSYNTHESIS PROTEIN"/>
    <property type="match status" value="1"/>
</dbReference>
<evidence type="ECO:0000256" key="2">
    <source>
        <dbReference type="ARBA" id="ARBA00022475"/>
    </source>
</evidence>
<feature type="transmembrane region" description="Helical" evidence="6">
    <location>
        <begin position="172"/>
        <end position="191"/>
    </location>
</feature>
<comment type="subcellular location">
    <subcellularLocation>
        <location evidence="1">Cell membrane</location>
        <topology evidence="1">Multi-pass membrane protein</topology>
    </subcellularLocation>
</comment>
<dbReference type="RefSeq" id="WP_108380767.1">
    <property type="nucleotide sequence ID" value="NZ_CP028858.1"/>
</dbReference>
<feature type="transmembrane region" description="Helical" evidence="6">
    <location>
        <begin position="36"/>
        <end position="53"/>
    </location>
</feature>
<dbReference type="AlphaFoldDB" id="A0A2R4WXY3"/>
<keyword evidence="2" id="KW-1003">Cell membrane</keyword>
<evidence type="ECO:0000256" key="1">
    <source>
        <dbReference type="ARBA" id="ARBA00004651"/>
    </source>
</evidence>
<dbReference type="KEGG" id="harc:HARCEL1_01005"/>
<dbReference type="GeneID" id="36511042"/>
<organism evidence="7 8">
    <name type="scientific">Halococcoides cellulosivorans</name>
    <dbReference type="NCBI Taxonomy" id="1679096"/>
    <lineage>
        <taxon>Archaea</taxon>
        <taxon>Methanobacteriati</taxon>
        <taxon>Methanobacteriota</taxon>
        <taxon>Stenosarchaea group</taxon>
        <taxon>Halobacteria</taxon>
        <taxon>Halobacteriales</taxon>
        <taxon>Haloarculaceae</taxon>
        <taxon>Halococcoides</taxon>
    </lineage>
</organism>
<feature type="transmembrane region" description="Helical" evidence="6">
    <location>
        <begin position="103"/>
        <end position="126"/>
    </location>
</feature>
<feature type="transmembrane region" description="Helical" evidence="6">
    <location>
        <begin position="216"/>
        <end position="238"/>
    </location>
</feature>
<keyword evidence="5 6" id="KW-0472">Membrane</keyword>
<keyword evidence="8" id="KW-1185">Reference proteome</keyword>
<dbReference type="InterPro" id="IPR050833">
    <property type="entry name" value="Poly_Biosynth_Transport"/>
</dbReference>
<evidence type="ECO:0000256" key="5">
    <source>
        <dbReference type="ARBA" id="ARBA00023136"/>
    </source>
</evidence>
<keyword evidence="4 6" id="KW-1133">Transmembrane helix</keyword>
<feature type="transmembrane region" description="Helical" evidence="6">
    <location>
        <begin position="406"/>
        <end position="424"/>
    </location>
</feature>
<sequence>MAKLARSSALQFGVEMLQTVVGFVATIYFARLLGSGTLGQYFLALALVNWLLIPTKGIRGTTQKRISEDTDQDAYFTAGTTLQIALLAVIVAVLVLFRGRVDAYLGFQGTMLVAALFVFKGIGTFLRAILRGEHRVELAALVGGAWELLRIGLQVVLVVAGFKLVGLLVGEIAAAAVISVAILAVSSLGIARPTREHLRHLYDYGKYAWLTTIKPYAYSWMDVLVLGFFVADSAIGVYEISWRISAAFILLPSAMSKVVFPYLSRHAAEGRTDEIASTLTTVTTFAGLFAIPGVAGAIVLGEDILAIYGPEFTAGATILAVLAVGRLGQAYETFLMQSLNAIDRPDATFRISIVFIAVNLTLNVVLAWQFGAIGAAVATAVTVLLGTVLAGRILHRIVGFGVDWRTIGVQVASAATMAVVVALLRRQFQSVTDVETLVLVGIGVGVYGSGVFVGSAAARTQARRLLDQVFDQTPLEL</sequence>
<keyword evidence="3 6" id="KW-0812">Transmembrane</keyword>
<evidence type="ECO:0000313" key="8">
    <source>
        <dbReference type="Proteomes" id="UP000244727"/>
    </source>
</evidence>
<dbReference type="Pfam" id="PF13440">
    <property type="entry name" value="Polysacc_synt_3"/>
    <property type="match status" value="1"/>
</dbReference>
<dbReference type="PANTHER" id="PTHR30250">
    <property type="entry name" value="PST FAMILY PREDICTED COLANIC ACID TRANSPORTER"/>
    <property type="match status" value="1"/>
</dbReference>
<evidence type="ECO:0000256" key="6">
    <source>
        <dbReference type="SAM" id="Phobius"/>
    </source>
</evidence>
<feature type="transmembrane region" description="Helical" evidence="6">
    <location>
        <begin position="305"/>
        <end position="327"/>
    </location>
</feature>
<reference evidence="7 8" key="1">
    <citation type="submission" date="2018-04" db="EMBL/GenBank/DDBJ databases">
        <title>Halococcoides cellulosivorans gen. nov., sp. nov., an extremely halophilic cellulose-utilizing haloarchaeon from hypersaline lakes.</title>
        <authorList>
            <person name="Sorokin D.Y."/>
            <person name="Toshchakov S.V."/>
            <person name="Samarov N.I."/>
            <person name="Korzhenkov A."/>
            <person name="Kublanov I.V."/>
        </authorList>
    </citation>
    <scope>NUCLEOTIDE SEQUENCE [LARGE SCALE GENOMIC DNA]</scope>
    <source>
        <strain evidence="7 8">HArcel1</strain>
    </source>
</reference>
<feature type="transmembrane region" description="Helical" evidence="6">
    <location>
        <begin position="436"/>
        <end position="458"/>
    </location>
</feature>
<proteinExistence type="predicted"/>
<feature type="transmembrane region" description="Helical" evidence="6">
    <location>
        <begin position="275"/>
        <end position="299"/>
    </location>
</feature>
<name>A0A2R4WXY3_9EURY</name>
<evidence type="ECO:0000256" key="3">
    <source>
        <dbReference type="ARBA" id="ARBA00022692"/>
    </source>
</evidence>
<accession>A0A2R4WXY3</accession>
<dbReference type="GO" id="GO:0005886">
    <property type="term" value="C:plasma membrane"/>
    <property type="evidence" value="ECO:0007669"/>
    <property type="project" value="UniProtKB-SubCell"/>
</dbReference>
<feature type="transmembrane region" description="Helical" evidence="6">
    <location>
        <begin position="372"/>
        <end position="394"/>
    </location>
</feature>
<dbReference type="CDD" id="cd13128">
    <property type="entry name" value="MATE_Wzx_like"/>
    <property type="match status" value="1"/>
</dbReference>
<feature type="transmembrane region" description="Helical" evidence="6">
    <location>
        <begin position="74"/>
        <end position="97"/>
    </location>
</feature>
<feature type="transmembrane region" description="Helical" evidence="6">
    <location>
        <begin position="138"/>
        <end position="160"/>
    </location>
</feature>
<protein>
    <submittedName>
        <fullName evidence="7">Uncharacterized protein</fullName>
    </submittedName>
</protein>
<gene>
    <name evidence="7" type="ORF">HARCEL1_01005</name>
</gene>
<feature type="transmembrane region" description="Helical" evidence="6">
    <location>
        <begin position="347"/>
        <end position="366"/>
    </location>
</feature>
<feature type="transmembrane region" description="Helical" evidence="6">
    <location>
        <begin position="12"/>
        <end position="30"/>
    </location>
</feature>
<dbReference type="EMBL" id="CP028858">
    <property type="protein sequence ID" value="AWB26398.1"/>
    <property type="molecule type" value="Genomic_DNA"/>
</dbReference>
<dbReference type="Proteomes" id="UP000244727">
    <property type="component" value="Chromosome"/>
</dbReference>
<evidence type="ECO:0000256" key="4">
    <source>
        <dbReference type="ARBA" id="ARBA00022989"/>
    </source>
</evidence>
<feature type="transmembrane region" description="Helical" evidence="6">
    <location>
        <begin position="244"/>
        <end position="263"/>
    </location>
</feature>
<evidence type="ECO:0000313" key="7">
    <source>
        <dbReference type="EMBL" id="AWB26398.1"/>
    </source>
</evidence>